<dbReference type="RefSeq" id="WP_187021797.1">
    <property type="nucleotide sequence ID" value="NZ_JACRUK010000100.1"/>
</dbReference>
<keyword evidence="1" id="KW-0812">Transmembrane</keyword>
<keyword evidence="3" id="KW-1185">Reference proteome</keyword>
<proteinExistence type="predicted"/>
<feature type="transmembrane region" description="Helical" evidence="1">
    <location>
        <begin position="134"/>
        <end position="151"/>
    </location>
</feature>
<dbReference type="Proteomes" id="UP000641454">
    <property type="component" value="Unassembled WGS sequence"/>
</dbReference>
<comment type="caution">
    <text evidence="2">The sequence shown here is derived from an EMBL/GenBank/DDBJ whole genome shotgun (WGS) entry which is preliminary data.</text>
</comment>
<accession>A0A923SH09</accession>
<organism evidence="2 3">
    <name type="scientific">Flavobacterium muglaense</name>
    <dbReference type="NCBI Taxonomy" id="2764716"/>
    <lineage>
        <taxon>Bacteria</taxon>
        <taxon>Pseudomonadati</taxon>
        <taxon>Bacteroidota</taxon>
        <taxon>Flavobacteriia</taxon>
        <taxon>Flavobacteriales</taxon>
        <taxon>Flavobacteriaceae</taxon>
        <taxon>Flavobacterium</taxon>
    </lineage>
</organism>
<evidence type="ECO:0008006" key="4">
    <source>
        <dbReference type="Google" id="ProtNLM"/>
    </source>
</evidence>
<protein>
    <recommendedName>
        <fullName evidence="4">DUF5671 domain-containing protein</fullName>
    </recommendedName>
</protein>
<evidence type="ECO:0000313" key="3">
    <source>
        <dbReference type="Proteomes" id="UP000641454"/>
    </source>
</evidence>
<evidence type="ECO:0000313" key="2">
    <source>
        <dbReference type="EMBL" id="MBC5846281.1"/>
    </source>
</evidence>
<keyword evidence="1" id="KW-0472">Membrane</keyword>
<sequence>MKLLDSPKKGNRYTKIAVAILLASVGVVFFSILFGLLTKSILGYTSLSNSQSLLDKYIYRSLGFTFSFGPLALVLFFFVKKYEQRKIETLGFIDSKPFYKFIRGAFWGTVMCFGVLAFMIIFKQVEIQQPNSELRSFTGVIGIFFTFNKYTRTSKYRRNYF</sequence>
<gene>
    <name evidence="2" type="ORF">H8R25_17855</name>
</gene>
<keyword evidence="1" id="KW-1133">Transmembrane helix</keyword>
<reference evidence="2 3" key="1">
    <citation type="submission" date="2020-08" db="EMBL/GenBank/DDBJ databases">
        <title>Description of novel Flavobacterium F-392 isolate.</title>
        <authorList>
            <person name="Saticioglu I.B."/>
            <person name="Duman M."/>
            <person name="Altun S."/>
        </authorList>
    </citation>
    <scope>NUCLEOTIDE SEQUENCE [LARGE SCALE GENOMIC DNA]</scope>
    <source>
        <strain evidence="2 3">F-392</strain>
    </source>
</reference>
<dbReference type="AlphaFoldDB" id="A0A923SH09"/>
<evidence type="ECO:0000256" key="1">
    <source>
        <dbReference type="SAM" id="Phobius"/>
    </source>
</evidence>
<feature type="transmembrane region" description="Helical" evidence="1">
    <location>
        <begin position="16"/>
        <end position="37"/>
    </location>
</feature>
<dbReference type="EMBL" id="JACRUL010000101">
    <property type="protein sequence ID" value="MBC5846281.1"/>
    <property type="molecule type" value="Genomic_DNA"/>
</dbReference>
<name>A0A923SH09_9FLAO</name>
<feature type="transmembrane region" description="Helical" evidence="1">
    <location>
        <begin position="57"/>
        <end position="79"/>
    </location>
</feature>
<feature type="transmembrane region" description="Helical" evidence="1">
    <location>
        <begin position="100"/>
        <end position="122"/>
    </location>
</feature>